<dbReference type="AlphaFoldDB" id="A0A7J7NRV6"/>
<keyword evidence="2" id="KW-1185">Reference proteome</keyword>
<proteinExistence type="predicted"/>
<organism evidence="1 2">
    <name type="scientific">Kingdonia uniflora</name>
    <dbReference type="NCBI Taxonomy" id="39325"/>
    <lineage>
        <taxon>Eukaryota</taxon>
        <taxon>Viridiplantae</taxon>
        <taxon>Streptophyta</taxon>
        <taxon>Embryophyta</taxon>
        <taxon>Tracheophyta</taxon>
        <taxon>Spermatophyta</taxon>
        <taxon>Magnoliopsida</taxon>
        <taxon>Ranunculales</taxon>
        <taxon>Circaeasteraceae</taxon>
        <taxon>Kingdonia</taxon>
    </lineage>
</organism>
<protein>
    <submittedName>
        <fullName evidence="1">Uncharacterized protein</fullName>
    </submittedName>
</protein>
<accession>A0A7J7NRV6</accession>
<sequence length="51" mass="5695">MVELSGFSPTLDMRKTQLSYISKSNSYLVVKCVRVGGSHTHVRHVRPMCAS</sequence>
<comment type="caution">
    <text evidence="1">The sequence shown here is derived from an EMBL/GenBank/DDBJ whole genome shotgun (WGS) entry which is preliminary data.</text>
</comment>
<dbReference type="Proteomes" id="UP000541444">
    <property type="component" value="Unassembled WGS sequence"/>
</dbReference>
<dbReference type="EMBL" id="JACGCM010000622">
    <property type="protein sequence ID" value="KAF6169916.1"/>
    <property type="molecule type" value="Genomic_DNA"/>
</dbReference>
<evidence type="ECO:0000313" key="2">
    <source>
        <dbReference type="Proteomes" id="UP000541444"/>
    </source>
</evidence>
<gene>
    <name evidence="1" type="ORF">GIB67_034308</name>
</gene>
<evidence type="ECO:0000313" key="1">
    <source>
        <dbReference type="EMBL" id="KAF6169916.1"/>
    </source>
</evidence>
<reference evidence="1 2" key="1">
    <citation type="journal article" date="2020" name="IScience">
        <title>Genome Sequencing of the Endangered Kingdonia uniflora (Circaeasteraceae, Ranunculales) Reveals Potential Mechanisms of Evolutionary Specialization.</title>
        <authorList>
            <person name="Sun Y."/>
            <person name="Deng T."/>
            <person name="Zhang A."/>
            <person name="Moore M.J."/>
            <person name="Landis J.B."/>
            <person name="Lin N."/>
            <person name="Zhang H."/>
            <person name="Zhang X."/>
            <person name="Huang J."/>
            <person name="Zhang X."/>
            <person name="Sun H."/>
            <person name="Wang H."/>
        </authorList>
    </citation>
    <scope>NUCLEOTIDE SEQUENCE [LARGE SCALE GENOMIC DNA]</scope>
    <source>
        <strain evidence="1">TB1705</strain>
        <tissue evidence="1">Leaf</tissue>
    </source>
</reference>
<name>A0A7J7NRV6_9MAGN</name>